<dbReference type="eggNOG" id="ENOG5032WEA">
    <property type="taxonomic scope" value="Bacteria"/>
</dbReference>
<organism evidence="2 3">
    <name type="scientific">Paenibacillus wynnii</name>
    <dbReference type="NCBI Taxonomy" id="268407"/>
    <lineage>
        <taxon>Bacteria</taxon>
        <taxon>Bacillati</taxon>
        <taxon>Bacillota</taxon>
        <taxon>Bacilli</taxon>
        <taxon>Bacillales</taxon>
        <taxon>Paenibacillaceae</taxon>
        <taxon>Paenibacillus</taxon>
    </lineage>
</organism>
<sequence>MEIGRRVYFDKTSGTIVQITGERSGDVEEITIEREFELYVSLSERVRDTVDVISVDYGAYAQDFIEGRLTGIDPNKKELLFSYPDPETPGEFTPPQPALSIQVTLLKAQVLAQSDRSDFMEELIAEMALMVYQ</sequence>
<proteinExistence type="predicted"/>
<reference evidence="2 3" key="1">
    <citation type="submission" date="2014-08" db="EMBL/GenBank/DDBJ databases">
        <authorList>
            <person name="den Bakker H.C."/>
        </authorList>
    </citation>
    <scope>NUCLEOTIDE SEQUENCE [LARGE SCALE GENOMIC DNA]</scope>
    <source>
        <strain evidence="2 3">DSM 18334</strain>
    </source>
</reference>
<comment type="caution">
    <text evidence="2">The sequence shown here is derived from an EMBL/GenBank/DDBJ whole genome shotgun (WGS) entry which is preliminary data.</text>
</comment>
<dbReference type="EMBL" id="JQCR01000003">
    <property type="protein sequence ID" value="KGE16232.1"/>
    <property type="molecule type" value="Genomic_DNA"/>
</dbReference>
<dbReference type="AlphaFoldDB" id="A0A098MGD2"/>
<protein>
    <submittedName>
        <fullName evidence="2">Uncharacterized protein</fullName>
    </submittedName>
</protein>
<dbReference type="STRING" id="268407.PWYN_02940"/>
<accession>A0A098MGD2</accession>
<dbReference type="Proteomes" id="UP000029734">
    <property type="component" value="Unassembled WGS sequence"/>
</dbReference>
<gene>
    <name evidence="2" type="ORF">PWYN_02940</name>
    <name evidence="1" type="ORF">PWYN_15830</name>
</gene>
<name>A0A098MGD2_9BACL</name>
<evidence type="ECO:0000313" key="1">
    <source>
        <dbReference type="EMBL" id="KGE16232.1"/>
    </source>
</evidence>
<reference evidence="2 3" key="2">
    <citation type="submission" date="2014-10" db="EMBL/GenBank/DDBJ databases">
        <title>Comparative genomics of the Paenibacillus odorifer group.</title>
        <authorList>
            <person name="Tsai Y.-C."/>
            <person name="Martin N."/>
            <person name="Korlach J."/>
            <person name="Wiedmann M."/>
        </authorList>
    </citation>
    <scope>NUCLEOTIDE SEQUENCE [LARGE SCALE GENOMIC DNA]</scope>
    <source>
        <strain evidence="2 3">DSM 18334</strain>
    </source>
</reference>
<keyword evidence="3" id="KW-1185">Reference proteome</keyword>
<dbReference type="OrthoDB" id="2665630at2"/>
<evidence type="ECO:0000313" key="3">
    <source>
        <dbReference type="Proteomes" id="UP000029734"/>
    </source>
</evidence>
<dbReference type="RefSeq" id="WP_036648064.1">
    <property type="nucleotide sequence ID" value="NZ_JQCR01000001.1"/>
</dbReference>
<dbReference type="EMBL" id="JQCR01000001">
    <property type="protein sequence ID" value="KGE21106.1"/>
    <property type="molecule type" value="Genomic_DNA"/>
</dbReference>
<evidence type="ECO:0000313" key="2">
    <source>
        <dbReference type="EMBL" id="KGE21106.1"/>
    </source>
</evidence>